<proteinExistence type="predicted"/>
<comment type="cofactor">
    <cofactor evidence="1">
        <name>FMN</name>
        <dbReference type="ChEBI" id="CHEBI:58210"/>
    </cofactor>
</comment>
<keyword evidence="4" id="KW-0288">FMN</keyword>
<dbReference type="SUPFAM" id="SSF51395">
    <property type="entry name" value="FMN-linked oxidoreductases"/>
    <property type="match status" value="1"/>
</dbReference>
<name>A0A061E9W2_THECC</name>
<sequence>MYGNSIGSCADVTCEMIYGTGKIPLIGCGGISSGEDACNKIRAGVTLVQLYTAFAYGGPALIPQMKAELAECLERDGFKSVHEAVGADCIYDLPNVKLMITYGGHWVNDTYKGGETRVRGVGSDLSFSGLVKLVKEVVGVNSHNNEIELHTSFSHASEIEDDVEENDTADRNDELCYDCEDDFVCKHKDRSEDDRVEQTYIPDCNHADGGTGHTTTVVLEEVELDDHGRTVELEDVEGTNPIYDNTIALENDIRSPDDSDQERVNTRGSRQWIILGLDMISFQTVGSEEFKSMDDYLYREKVFLSKAELKRTLSMLALKEHFEFRVKKSCHVHFEKVHTCTVDGLHCRYRTASARVIGELISSRVQGNCVTSLRRKEIIEEMNRKWGLQCLYGKAWQAKEFKREDVVAIFTMAANCYRVTDFDRHMNQLKQLCKLAYESLMRLGPEMVSANVQPLNYARTITRLDLGRRDMRFPFARFSILVSGTSPMTFNKLSFCHQVGKVKREDLRGKGIHQLGKAADNVDVHNARAMVIIDKIIRLRLHLNRQTGKHHLLSRRLDDVDPRHVQFTDNSSTSEIAVQCGLQTLITKLLKTEYRHGQYRPPPSYDPSRIWAQVTGRREPYTTESYSVHHLNSALDRLEETTLPYENIISALVKKKLIWNNKYLADWTSHRPHNLSFPWLVKRGYDLSLDEPLNSVEGNPVHPAYDTSFKQLSRVLVSNDVMYNMLMRIDEKLSNQTARIHALELRIQNVENLLIQRIDTVVQAVEVR</sequence>
<evidence type="ECO:0000259" key="6">
    <source>
        <dbReference type="Pfam" id="PF01180"/>
    </source>
</evidence>
<dbReference type="Proteomes" id="UP000026915">
    <property type="component" value="Chromosome 2"/>
</dbReference>
<keyword evidence="3" id="KW-0285">Flavoprotein</keyword>
<dbReference type="GO" id="GO:0005743">
    <property type="term" value="C:mitochondrial inner membrane"/>
    <property type="evidence" value="ECO:0000318"/>
    <property type="project" value="GO_Central"/>
</dbReference>
<dbReference type="Pfam" id="PF01180">
    <property type="entry name" value="DHO_dh"/>
    <property type="match status" value="1"/>
</dbReference>
<keyword evidence="5" id="KW-0560">Oxidoreductase</keyword>
<reference evidence="7 8" key="1">
    <citation type="journal article" date="2013" name="Genome Biol.">
        <title>The genome sequence of the most widely cultivated cacao type and its use to identify candidate genes regulating pod color.</title>
        <authorList>
            <person name="Motamayor J.C."/>
            <person name="Mockaitis K."/>
            <person name="Schmutz J."/>
            <person name="Haiminen N."/>
            <person name="Iii D.L."/>
            <person name="Cornejo O."/>
            <person name="Findley S.D."/>
            <person name="Zheng P."/>
            <person name="Utro F."/>
            <person name="Royaert S."/>
            <person name="Saski C."/>
            <person name="Jenkins J."/>
            <person name="Podicheti R."/>
            <person name="Zhao M."/>
            <person name="Scheffler B.E."/>
            <person name="Stack J.C."/>
            <person name="Feltus F.A."/>
            <person name="Mustiga G.M."/>
            <person name="Amores F."/>
            <person name="Phillips W."/>
            <person name="Marelli J.P."/>
            <person name="May G.D."/>
            <person name="Shapiro H."/>
            <person name="Ma J."/>
            <person name="Bustamante C.D."/>
            <person name="Schnell R.J."/>
            <person name="Main D."/>
            <person name="Gilbert D."/>
            <person name="Parida L."/>
            <person name="Kuhn D.N."/>
        </authorList>
    </citation>
    <scope>NUCLEOTIDE SEQUENCE [LARGE SCALE GENOMIC DNA]</scope>
    <source>
        <strain evidence="8">cv. Matina 1-6</strain>
    </source>
</reference>
<dbReference type="EMBL" id="CM001880">
    <property type="protein sequence ID" value="EOX99078.1"/>
    <property type="molecule type" value="Genomic_DNA"/>
</dbReference>
<keyword evidence="8" id="KW-1185">Reference proteome</keyword>
<evidence type="ECO:0000256" key="1">
    <source>
        <dbReference type="ARBA" id="ARBA00001917"/>
    </source>
</evidence>
<organism evidence="7 8">
    <name type="scientific">Theobroma cacao</name>
    <name type="common">Cacao</name>
    <name type="synonym">Cocoa</name>
    <dbReference type="NCBI Taxonomy" id="3641"/>
    <lineage>
        <taxon>Eukaryota</taxon>
        <taxon>Viridiplantae</taxon>
        <taxon>Streptophyta</taxon>
        <taxon>Embryophyta</taxon>
        <taxon>Tracheophyta</taxon>
        <taxon>Spermatophyta</taxon>
        <taxon>Magnoliopsida</taxon>
        <taxon>eudicotyledons</taxon>
        <taxon>Gunneridae</taxon>
        <taxon>Pentapetalae</taxon>
        <taxon>rosids</taxon>
        <taxon>malvids</taxon>
        <taxon>Malvales</taxon>
        <taxon>Malvaceae</taxon>
        <taxon>Byttnerioideae</taxon>
        <taxon>Theobroma</taxon>
    </lineage>
</organism>
<dbReference type="GO" id="GO:0006207">
    <property type="term" value="P:'de novo' pyrimidine nucleobase biosynthetic process"/>
    <property type="evidence" value="ECO:0000318"/>
    <property type="project" value="GO_Central"/>
</dbReference>
<dbReference type="GO" id="GO:0009220">
    <property type="term" value="P:pyrimidine ribonucleotide biosynthetic process"/>
    <property type="evidence" value="ECO:0000318"/>
    <property type="project" value="GO_Central"/>
</dbReference>
<accession>A0A061E9W2</accession>
<dbReference type="Gene3D" id="3.20.20.70">
    <property type="entry name" value="Aldolase class I"/>
    <property type="match status" value="1"/>
</dbReference>
<dbReference type="Gramene" id="EOX99078">
    <property type="protein sequence ID" value="EOX99078"/>
    <property type="gene ID" value="TCM_007693"/>
</dbReference>
<dbReference type="InterPro" id="IPR050074">
    <property type="entry name" value="DHO_dehydrogenase"/>
</dbReference>
<dbReference type="PANTHER" id="PTHR48109">
    <property type="entry name" value="DIHYDROOROTATE DEHYDROGENASE (QUINONE), MITOCHONDRIAL-RELATED"/>
    <property type="match status" value="1"/>
</dbReference>
<evidence type="ECO:0000256" key="2">
    <source>
        <dbReference type="ARBA" id="ARBA00004725"/>
    </source>
</evidence>
<gene>
    <name evidence="7" type="ORF">TCM_007693</name>
</gene>
<dbReference type="eggNOG" id="KOG1436">
    <property type="taxonomic scope" value="Eukaryota"/>
</dbReference>
<dbReference type="AlphaFoldDB" id="A0A061E9W2"/>
<evidence type="ECO:0000256" key="4">
    <source>
        <dbReference type="ARBA" id="ARBA00022643"/>
    </source>
</evidence>
<dbReference type="InParanoid" id="A0A061E9W2"/>
<evidence type="ECO:0000256" key="3">
    <source>
        <dbReference type="ARBA" id="ARBA00022630"/>
    </source>
</evidence>
<evidence type="ECO:0000313" key="7">
    <source>
        <dbReference type="EMBL" id="EOX99078.1"/>
    </source>
</evidence>
<evidence type="ECO:0000313" key="8">
    <source>
        <dbReference type="Proteomes" id="UP000026915"/>
    </source>
</evidence>
<dbReference type="PANTHER" id="PTHR48109:SF4">
    <property type="entry name" value="DIHYDROOROTATE DEHYDROGENASE (QUINONE), MITOCHONDRIAL"/>
    <property type="match status" value="1"/>
</dbReference>
<dbReference type="InterPro" id="IPR013785">
    <property type="entry name" value="Aldolase_TIM"/>
</dbReference>
<feature type="domain" description="Dihydroorotate dehydrogenase catalytic" evidence="6">
    <location>
        <begin position="15"/>
        <end position="73"/>
    </location>
</feature>
<evidence type="ECO:0000256" key="5">
    <source>
        <dbReference type="ARBA" id="ARBA00023002"/>
    </source>
</evidence>
<dbReference type="STRING" id="3641.A0A061E9W2"/>
<dbReference type="GO" id="GO:0004152">
    <property type="term" value="F:dihydroorotate dehydrogenase activity"/>
    <property type="evidence" value="ECO:0000318"/>
    <property type="project" value="GO_Central"/>
</dbReference>
<dbReference type="HOGENOM" id="CLU_363851_0_0_1"/>
<comment type="pathway">
    <text evidence="2">Pyrimidine metabolism; UMP biosynthesis via de novo pathway.</text>
</comment>
<protein>
    <recommendedName>
        <fullName evidence="6">Dihydroorotate dehydrogenase catalytic domain-containing protein</fullName>
    </recommendedName>
</protein>
<dbReference type="InterPro" id="IPR005720">
    <property type="entry name" value="Dihydroorotate_DH_cat"/>
</dbReference>